<dbReference type="Pfam" id="PF01116">
    <property type="entry name" value="F_bP_aldolase"/>
    <property type="match status" value="1"/>
</dbReference>
<reference evidence="4" key="2">
    <citation type="submission" date="2014-06" db="EMBL/GenBank/DDBJ databases">
        <title>The complete genome of Blastobotrys (Arxula) adeninivorans LS3 - a yeast of biotechnological interest.</title>
        <authorList>
            <person name="Kunze G."/>
            <person name="Gaillardin C."/>
            <person name="Czernicka M."/>
            <person name="Durrens P."/>
            <person name="Martin T."/>
            <person name="Boer E."/>
            <person name="Gabaldon T."/>
            <person name="Cruz J."/>
            <person name="Talla E."/>
            <person name="Marck C."/>
            <person name="Goffeau A."/>
            <person name="Barbe V."/>
            <person name="Baret P."/>
            <person name="Baronian K."/>
            <person name="Beier S."/>
            <person name="Bleykasten C."/>
            <person name="Bode R."/>
            <person name="Casaregola S."/>
            <person name="Despons L."/>
            <person name="Fairhead C."/>
            <person name="Giersberg M."/>
            <person name="Gierski P."/>
            <person name="Hahnel U."/>
            <person name="Hartmann A."/>
            <person name="Jankowska D."/>
            <person name="Jubin C."/>
            <person name="Jung P."/>
            <person name="Lafontaine I."/>
            <person name="Leh-Louis V."/>
            <person name="Lemaire M."/>
            <person name="Marcet-Houben M."/>
            <person name="Mascher M."/>
            <person name="Morel G."/>
            <person name="Richard G.-F."/>
            <person name="Riechen J."/>
            <person name="Sacerdot C."/>
            <person name="Sarkar A."/>
            <person name="Savel G."/>
            <person name="Schacherer J."/>
            <person name="Sherman D."/>
            <person name="Straub M.-L."/>
            <person name="Stein N."/>
            <person name="Thierry A."/>
            <person name="Trautwein-Schult A."/>
            <person name="Westhof E."/>
            <person name="Worch S."/>
            <person name="Dujon B."/>
            <person name="Souciet J.-L."/>
            <person name="Wincker P."/>
            <person name="Scholz U."/>
            <person name="Neuveglise N."/>
        </authorList>
    </citation>
    <scope>NUCLEOTIDE SEQUENCE</scope>
    <source>
        <strain evidence="4">LS3</strain>
    </source>
</reference>
<feature type="active site" description="Proton donor" evidence="1">
    <location>
        <position position="81"/>
    </location>
</feature>
<reference evidence="4" key="1">
    <citation type="submission" date="2014-02" db="EMBL/GenBank/DDBJ databases">
        <authorList>
            <person name="Genoscope - CEA"/>
        </authorList>
    </citation>
    <scope>NUCLEOTIDE SEQUENCE</scope>
    <source>
        <strain evidence="4">LS3</strain>
    </source>
</reference>
<dbReference type="PhylomeDB" id="A0A060TBA7"/>
<gene>
    <name evidence="4" type="ORF">GNLVRS02_ARAD1B14410g</name>
</gene>
<feature type="binding site" evidence="2">
    <location>
        <position position="215"/>
    </location>
    <ligand>
        <name>Zn(2+)</name>
        <dbReference type="ChEBI" id="CHEBI:29105"/>
        <label>1</label>
        <note>catalytic</note>
    </ligand>
</feature>
<feature type="binding site" evidence="2">
    <location>
        <position position="134"/>
    </location>
    <ligand>
        <name>Zn(2+)</name>
        <dbReference type="ChEBI" id="CHEBI:29105"/>
        <label>2</label>
    </ligand>
</feature>
<dbReference type="AlphaFoldDB" id="A0A060TBA7"/>
<keyword evidence="2 3" id="KW-0862">Zinc</keyword>
<dbReference type="UniPathway" id="UPA00109">
    <property type="reaction ID" value="UER00183"/>
</dbReference>
<comment type="similarity">
    <text evidence="3">Belongs to the class II fructose-bisphosphate aldolase family.</text>
</comment>
<proteinExistence type="inferred from homology"/>
<dbReference type="GO" id="GO:0006096">
    <property type="term" value="P:glycolytic process"/>
    <property type="evidence" value="ECO:0007669"/>
    <property type="project" value="UniProtKB-UniPathway"/>
</dbReference>
<name>A0A060TBA7_BLAAD</name>
<keyword evidence="2 3" id="KW-0479">Metal-binding</keyword>
<organism evidence="4">
    <name type="scientific">Blastobotrys adeninivorans</name>
    <name type="common">Yeast</name>
    <name type="synonym">Arxula adeninivorans</name>
    <dbReference type="NCBI Taxonomy" id="409370"/>
    <lineage>
        <taxon>Eukaryota</taxon>
        <taxon>Fungi</taxon>
        <taxon>Dikarya</taxon>
        <taxon>Ascomycota</taxon>
        <taxon>Saccharomycotina</taxon>
        <taxon>Dipodascomycetes</taxon>
        <taxon>Dipodascales</taxon>
        <taxon>Trichomonascaceae</taxon>
        <taxon>Blastobotrys</taxon>
    </lineage>
</organism>
<dbReference type="PANTHER" id="PTHR30304">
    <property type="entry name" value="D-TAGATOSE-1,6-BISPHOSPHATE ALDOLASE"/>
    <property type="match status" value="1"/>
</dbReference>
<evidence type="ECO:0000256" key="1">
    <source>
        <dbReference type="PIRSR" id="PIRSR001359-1"/>
    </source>
</evidence>
<feature type="binding site" evidence="2">
    <location>
        <position position="104"/>
    </location>
    <ligand>
        <name>Zn(2+)</name>
        <dbReference type="ChEBI" id="CHEBI:29105"/>
        <label>2</label>
    </ligand>
</feature>
<keyword evidence="3" id="KW-0324">Glycolysis</keyword>
<dbReference type="SUPFAM" id="SSF51569">
    <property type="entry name" value="Aldolase"/>
    <property type="match status" value="1"/>
</dbReference>
<keyword evidence="3" id="KW-0456">Lyase</keyword>
<dbReference type="EMBL" id="HG937692">
    <property type="protein sequence ID" value="CDP36496.1"/>
    <property type="molecule type" value="Genomic_DNA"/>
</dbReference>
<dbReference type="CDD" id="cd00947">
    <property type="entry name" value="TBP_aldolase_IIB"/>
    <property type="match status" value="1"/>
</dbReference>
<dbReference type="GO" id="GO:0004332">
    <property type="term" value="F:fructose-bisphosphate aldolase activity"/>
    <property type="evidence" value="ECO:0007669"/>
    <property type="project" value="UniProtKB-EC"/>
</dbReference>
<dbReference type="EC" id="4.1.2.13" evidence="3"/>
<evidence type="ECO:0000256" key="2">
    <source>
        <dbReference type="PIRSR" id="PIRSR001359-3"/>
    </source>
</evidence>
<dbReference type="PANTHER" id="PTHR30304:SF0">
    <property type="entry name" value="D-TAGATOSE-1,6-BISPHOSPHATE ALDOLASE SUBUNIT GATY-RELATED"/>
    <property type="match status" value="1"/>
</dbReference>
<feature type="binding site" evidence="2">
    <location>
        <position position="181"/>
    </location>
    <ligand>
        <name>Zn(2+)</name>
        <dbReference type="ChEBI" id="CHEBI:29105"/>
        <label>1</label>
        <note>catalytic</note>
    </ligand>
</feature>
<dbReference type="Gene3D" id="3.20.20.70">
    <property type="entry name" value="Aldolase class I"/>
    <property type="match status" value="1"/>
</dbReference>
<evidence type="ECO:0000313" key="4">
    <source>
        <dbReference type="EMBL" id="CDP36496.1"/>
    </source>
</evidence>
<protein>
    <recommendedName>
        <fullName evidence="3">Fructose-bisphosphate aldolase</fullName>
        <shortName evidence="3">FBP aldolase</shortName>
        <ecNumber evidence="3">4.1.2.13</ecNumber>
    </recommendedName>
</protein>
<sequence>MRDNRTMRMLRLAEGGNYGVPCVNCYNFEAVMATKRAAEKKKSPAIIEVFPWSMKQFGDHFIRMCADVVHNSTVPLALHLDHAQEEDMIEMAIESGLFDSIMVDMSVHSEDKNIELTRKWVKKALEKKIAVEAELGRIDGGEDGIANTQKLEAVMTKPEEAAHYVRKTGVQMLAPSIGNIHGDYGSEGPRATIDLRILKKVSQTLKAEGIPVVLHGTNDFDAELFRECVANGARKINVNKVVAQDYYKYTEENFGKKELTKVIEEGIDKFQASVEACMDALGSSGRG</sequence>
<comment type="cofactor">
    <cofactor evidence="2 3">
        <name>Zn(2+)</name>
        <dbReference type="ChEBI" id="CHEBI:29105"/>
    </cofactor>
    <text evidence="2 3">Binds 2 Zn(2+) ions per subunit. One is catalytic and the other provides a structural contribution.</text>
</comment>
<comment type="pathway">
    <text evidence="3">Carbohydrate degradation; glycolysis; D-glyceraldehyde 3-phosphate and glycerone phosphate from D-glucose: step 4/4.</text>
</comment>
<dbReference type="InterPro" id="IPR013785">
    <property type="entry name" value="Aldolase_TIM"/>
</dbReference>
<feature type="binding site" evidence="2">
    <location>
        <position position="82"/>
    </location>
    <ligand>
        <name>Zn(2+)</name>
        <dbReference type="ChEBI" id="CHEBI:29105"/>
        <label>1</label>
        <note>catalytic</note>
    </ligand>
</feature>
<accession>A0A060TBA7</accession>
<comment type="function">
    <text evidence="3">Catalyzes the aldol condensation of dihydroxyacetone phosphate (DHAP or glycerone-phosphate) with glyceraldehyde 3-phosphate (G3P) to form fructose 1,6-bisphosphate (FBP) in gluconeogenesis and the reverse reaction in glycolysis.</text>
</comment>
<evidence type="ECO:0000256" key="3">
    <source>
        <dbReference type="RuleBase" id="RU366023"/>
    </source>
</evidence>
<dbReference type="GO" id="GO:0008270">
    <property type="term" value="F:zinc ion binding"/>
    <property type="evidence" value="ECO:0007669"/>
    <property type="project" value="UniProtKB-UniRule"/>
</dbReference>
<dbReference type="InterPro" id="IPR000771">
    <property type="entry name" value="FBA_II"/>
</dbReference>
<comment type="catalytic activity">
    <reaction evidence="3">
        <text>beta-D-fructose 1,6-bisphosphate = D-glyceraldehyde 3-phosphate + dihydroxyacetone phosphate</text>
        <dbReference type="Rhea" id="RHEA:14729"/>
        <dbReference type="ChEBI" id="CHEBI:32966"/>
        <dbReference type="ChEBI" id="CHEBI:57642"/>
        <dbReference type="ChEBI" id="CHEBI:59776"/>
        <dbReference type="EC" id="4.1.2.13"/>
    </reaction>
</comment>
<dbReference type="InterPro" id="IPR050246">
    <property type="entry name" value="Class_II_FBP_aldolase"/>
</dbReference>
<dbReference type="PIRSF" id="PIRSF001359">
    <property type="entry name" value="F_bP_aldolase_II"/>
    <property type="match status" value="1"/>
</dbReference>